<gene>
    <name evidence="1" type="ORF">RF679_01100</name>
</gene>
<organism evidence="1 2">
    <name type="scientific">Undibacterium cyanobacteriorum</name>
    <dbReference type="NCBI Taxonomy" id="3073561"/>
    <lineage>
        <taxon>Bacteria</taxon>
        <taxon>Pseudomonadati</taxon>
        <taxon>Pseudomonadota</taxon>
        <taxon>Betaproteobacteria</taxon>
        <taxon>Burkholderiales</taxon>
        <taxon>Oxalobacteraceae</taxon>
        <taxon>Undibacterium</taxon>
    </lineage>
</organism>
<sequence length="153" mass="17559">MRSTFNLMNLAFSFILISLPLESFACKPYIPRIESYLQDGNTTAMVFVGTVTSIDLAQTFKDGVVYDVKMKATRWFVGDKRTEVIVRAYMSTERSTDCAGIGQFRAEVGEQWFIFGDKFETKLNPDTFNSRKIENGILPEDFRLRLEQNGIHF</sequence>
<keyword evidence="2" id="KW-1185">Reference proteome</keyword>
<dbReference type="Proteomes" id="UP001181355">
    <property type="component" value="Chromosome"/>
</dbReference>
<protein>
    <submittedName>
        <fullName evidence="1">Uncharacterized protein</fullName>
    </submittedName>
</protein>
<reference evidence="1" key="1">
    <citation type="submission" date="2023-09" db="EMBL/GenBank/DDBJ databases">
        <title>Undibacterium sp. 20NA77.5 isolated from freshwater.</title>
        <authorList>
            <person name="Le V."/>
            <person name="Ko S.-R."/>
            <person name="Ahn C.-Y."/>
            <person name="Oh H.-M."/>
        </authorList>
    </citation>
    <scope>NUCLEOTIDE SEQUENCE</scope>
    <source>
        <strain evidence="1">20NA77.5</strain>
    </source>
</reference>
<accession>A0ABY9RJA2</accession>
<dbReference type="RefSeq" id="WP_309482384.1">
    <property type="nucleotide sequence ID" value="NZ_CP133720.1"/>
</dbReference>
<evidence type="ECO:0000313" key="2">
    <source>
        <dbReference type="Proteomes" id="UP001181355"/>
    </source>
</evidence>
<evidence type="ECO:0000313" key="1">
    <source>
        <dbReference type="EMBL" id="WMW80893.1"/>
    </source>
</evidence>
<dbReference type="EMBL" id="CP133720">
    <property type="protein sequence ID" value="WMW80893.1"/>
    <property type="molecule type" value="Genomic_DNA"/>
</dbReference>
<proteinExistence type="predicted"/>
<name>A0ABY9RJA2_9BURK</name>